<reference evidence="3" key="1">
    <citation type="submission" date="2017-04" db="EMBL/GenBank/DDBJ databases">
        <authorList>
            <person name="Varghese N."/>
            <person name="Submissions S."/>
        </authorList>
    </citation>
    <scope>NUCLEOTIDE SEQUENCE [LARGE SCALE GENOMIC DNA]</scope>
    <source>
        <strain evidence="3">DSM 23072</strain>
    </source>
</reference>
<name>A0A1W1UVZ4_9PAST</name>
<protein>
    <recommendedName>
        <fullName evidence="1">N-terminal domain-containing protein</fullName>
    </recommendedName>
</protein>
<dbReference type="GO" id="GO:0003697">
    <property type="term" value="F:single-stranded DNA binding"/>
    <property type="evidence" value="ECO:0007669"/>
    <property type="project" value="InterPro"/>
</dbReference>
<dbReference type="Proteomes" id="UP000192408">
    <property type="component" value="Unassembled WGS sequence"/>
</dbReference>
<feature type="domain" description="N-terminal" evidence="1">
    <location>
        <begin position="10"/>
        <end position="75"/>
    </location>
</feature>
<dbReference type="EMBL" id="FWWV01000018">
    <property type="protein sequence ID" value="SMB85262.1"/>
    <property type="molecule type" value="Genomic_DNA"/>
</dbReference>
<keyword evidence="3" id="KW-1185">Reference proteome</keyword>
<dbReference type="RefSeq" id="WP_159460739.1">
    <property type="nucleotide sequence ID" value="NZ_FWWV01000018.1"/>
</dbReference>
<dbReference type="Pfam" id="PF08401">
    <property type="entry name" value="ArdcN"/>
    <property type="match status" value="1"/>
</dbReference>
<accession>A0A1W1UVZ4</accession>
<evidence type="ECO:0000259" key="1">
    <source>
        <dbReference type="Pfam" id="PF08401"/>
    </source>
</evidence>
<sequence>MKNQQRETRDLYQQVTDDIIEALESGVMPWIKPWNDAEAERIALRLPYNGESGRHYSGINILLLWAAQIKHGFKQAKQARTATDYLMQHLTVPHLAQAC</sequence>
<dbReference type="STRING" id="1122938.SAMN05660772_02459"/>
<dbReference type="InterPro" id="IPR013610">
    <property type="entry name" value="ArdC_N"/>
</dbReference>
<evidence type="ECO:0000313" key="3">
    <source>
        <dbReference type="Proteomes" id="UP000192408"/>
    </source>
</evidence>
<proteinExistence type="predicted"/>
<evidence type="ECO:0000313" key="2">
    <source>
        <dbReference type="EMBL" id="SMB85262.1"/>
    </source>
</evidence>
<gene>
    <name evidence="2" type="ORF">SAMN05660772_02459</name>
</gene>
<dbReference type="AlphaFoldDB" id="A0A1W1UVZ4"/>
<organism evidence="2 3">
    <name type="scientific">Pasteurella testudinis DSM 23072</name>
    <dbReference type="NCBI Taxonomy" id="1122938"/>
    <lineage>
        <taxon>Bacteria</taxon>
        <taxon>Pseudomonadati</taxon>
        <taxon>Pseudomonadota</taxon>
        <taxon>Gammaproteobacteria</taxon>
        <taxon>Pasteurellales</taxon>
        <taxon>Pasteurellaceae</taxon>
        <taxon>Pasteurella</taxon>
    </lineage>
</organism>